<dbReference type="EMBL" id="KQ965763">
    <property type="protein sequence ID" value="KXS15300.1"/>
    <property type="molecule type" value="Genomic_DNA"/>
</dbReference>
<evidence type="ECO:0000313" key="2">
    <source>
        <dbReference type="Proteomes" id="UP000070544"/>
    </source>
</evidence>
<organism evidence="1 2">
    <name type="scientific">Gonapodya prolifera (strain JEL478)</name>
    <name type="common">Monoblepharis prolifera</name>
    <dbReference type="NCBI Taxonomy" id="1344416"/>
    <lineage>
        <taxon>Eukaryota</taxon>
        <taxon>Fungi</taxon>
        <taxon>Fungi incertae sedis</taxon>
        <taxon>Chytridiomycota</taxon>
        <taxon>Chytridiomycota incertae sedis</taxon>
        <taxon>Monoblepharidomycetes</taxon>
        <taxon>Monoblepharidales</taxon>
        <taxon>Gonapodyaceae</taxon>
        <taxon>Gonapodya</taxon>
    </lineage>
</organism>
<reference evidence="1 2" key="1">
    <citation type="journal article" date="2015" name="Genome Biol. Evol.">
        <title>Phylogenomic analyses indicate that early fungi evolved digesting cell walls of algal ancestors of land plants.</title>
        <authorList>
            <person name="Chang Y."/>
            <person name="Wang S."/>
            <person name="Sekimoto S."/>
            <person name="Aerts A.L."/>
            <person name="Choi C."/>
            <person name="Clum A."/>
            <person name="LaButti K.M."/>
            <person name="Lindquist E.A."/>
            <person name="Yee Ngan C."/>
            <person name="Ohm R.A."/>
            <person name="Salamov A.A."/>
            <person name="Grigoriev I.V."/>
            <person name="Spatafora J.W."/>
            <person name="Berbee M.L."/>
        </authorList>
    </citation>
    <scope>NUCLEOTIDE SEQUENCE [LARGE SCALE GENOMIC DNA]</scope>
    <source>
        <strain evidence="1 2">JEL478</strain>
    </source>
</reference>
<gene>
    <name evidence="1" type="ORF">M427DRAFT_135252</name>
</gene>
<proteinExistence type="predicted"/>
<name>A0A139AEX1_GONPJ</name>
<sequence>MSTLDTIEPRFLPVLSFSVPAAAIASALYFLSVPFIVYTLIKTKPGPNRSIDTRNPNVNLAFDFGIGRGVAFLIRAILVNHFSTTLLTVGGIPFTAAMPGLCIQLAVRTRLWALKAIALGVELVPGRTIKRQVVIVNVVFLVSLAILLGCGLPLIIVGSLYVVNNPPGHPQHDAGVRYRLITEAICVVSVLCTLVVAWTSLQRVKRFDVARLRRPVHVVTKSNESNGSVDKDTSSTLEAATSSAQIPPFETVRVLMEGLTRLIIPCSLLVLARLIAGLCFLPLDTFIGIYPNEAVWYPFVVIPELLFLITLNLPRSYAFLNLPWPPLEDDVVETGKENGVVGGVDADRSS</sequence>
<evidence type="ECO:0000313" key="1">
    <source>
        <dbReference type="EMBL" id="KXS15300.1"/>
    </source>
</evidence>
<dbReference type="Proteomes" id="UP000070544">
    <property type="component" value="Unassembled WGS sequence"/>
</dbReference>
<dbReference type="AlphaFoldDB" id="A0A139AEX1"/>
<accession>A0A139AEX1</accession>
<keyword evidence="2" id="KW-1185">Reference proteome</keyword>
<protein>
    <submittedName>
        <fullName evidence="1">Uncharacterized protein</fullName>
    </submittedName>
</protein>